<comment type="caution">
    <text evidence="2">The sequence shown here is derived from an EMBL/GenBank/DDBJ whole genome shotgun (WGS) entry which is preliminary data.</text>
</comment>
<sequence length="217" mass="22085">MKQFQSVVFGATFAATTAALVAFAPSSAHAIQLSGSVGVDGNVNILTPDASTVVLDFTAINGVSPTPIFSSFLPALTPSGLSIKDLTLAALATPTATANFATGSVTSFLDFGIRTLNTTTGSLTFDLDAATFLVTTNTAGSTAVTVDGATGIWRFDGNTVARGSITATDFGSGTFAISLRAEPVPEPLTMGGLALGAGFGAFLKTRYSKKDEQLEKV</sequence>
<gene>
    <name evidence="2" type="ORF">H6G18_15270</name>
</gene>
<name>A0ABR8CQL8_9NOST</name>
<proteinExistence type="predicted"/>
<evidence type="ECO:0000313" key="3">
    <source>
        <dbReference type="Proteomes" id="UP000607281"/>
    </source>
</evidence>
<organism evidence="2 3">
    <name type="scientific">Anabaena subtropica FACHB-260</name>
    <dbReference type="NCBI Taxonomy" id="2692884"/>
    <lineage>
        <taxon>Bacteria</taxon>
        <taxon>Bacillati</taxon>
        <taxon>Cyanobacteriota</taxon>
        <taxon>Cyanophyceae</taxon>
        <taxon>Nostocales</taxon>
        <taxon>Nostocaceae</taxon>
        <taxon>Anabaena</taxon>
    </lineage>
</organism>
<dbReference type="InterPro" id="IPR026374">
    <property type="entry name" value="Cyano_PEP"/>
</dbReference>
<keyword evidence="1" id="KW-0732">Signal</keyword>
<reference evidence="2 3" key="1">
    <citation type="journal article" date="2020" name="ISME J.">
        <title>Comparative genomics reveals insights into cyanobacterial evolution and habitat adaptation.</title>
        <authorList>
            <person name="Chen M.Y."/>
            <person name="Teng W.K."/>
            <person name="Zhao L."/>
            <person name="Hu C.X."/>
            <person name="Zhou Y.K."/>
            <person name="Han B.P."/>
            <person name="Song L.R."/>
            <person name="Shu W.S."/>
        </authorList>
    </citation>
    <scope>NUCLEOTIDE SEQUENCE [LARGE SCALE GENOMIC DNA]</scope>
    <source>
        <strain evidence="2 3">FACHB-260</strain>
    </source>
</reference>
<keyword evidence="3" id="KW-1185">Reference proteome</keyword>
<accession>A0ABR8CQL8</accession>
<dbReference type="InterPro" id="IPR013424">
    <property type="entry name" value="Ice-binding_C"/>
</dbReference>
<dbReference type="EMBL" id="JACJRF010000025">
    <property type="protein sequence ID" value="MBD2345497.1"/>
    <property type="molecule type" value="Genomic_DNA"/>
</dbReference>
<evidence type="ECO:0000256" key="1">
    <source>
        <dbReference type="SAM" id="SignalP"/>
    </source>
</evidence>
<dbReference type="NCBIfam" id="TIGR04155">
    <property type="entry name" value="cyano_PEP"/>
    <property type="match status" value="1"/>
</dbReference>
<dbReference type="RefSeq" id="WP_190407931.1">
    <property type="nucleotide sequence ID" value="NZ_JACJRF010000025.1"/>
</dbReference>
<dbReference type="Proteomes" id="UP000607281">
    <property type="component" value="Unassembled WGS sequence"/>
</dbReference>
<dbReference type="NCBIfam" id="TIGR02595">
    <property type="entry name" value="PEP_CTERM"/>
    <property type="match status" value="1"/>
</dbReference>
<feature type="signal peptide" evidence="1">
    <location>
        <begin position="1"/>
        <end position="30"/>
    </location>
</feature>
<protein>
    <submittedName>
        <fullName evidence="2">PEP-CTERM sorting domain-containing protein</fullName>
    </submittedName>
</protein>
<evidence type="ECO:0000313" key="2">
    <source>
        <dbReference type="EMBL" id="MBD2345497.1"/>
    </source>
</evidence>
<feature type="chain" id="PRO_5046226024" evidence="1">
    <location>
        <begin position="31"/>
        <end position="217"/>
    </location>
</feature>